<dbReference type="AlphaFoldDB" id="S2W0U2"/>
<feature type="transmembrane region" description="Helical" evidence="1">
    <location>
        <begin position="267"/>
        <end position="289"/>
    </location>
</feature>
<dbReference type="HOGENOM" id="CLU_923269_0_0_11"/>
<comment type="caution">
    <text evidence="2">The sequence shown here is derived from an EMBL/GenBank/DDBJ whole genome shotgun (WGS) entry which is preliminary data.</text>
</comment>
<dbReference type="STRING" id="59505.FB03_03605"/>
<gene>
    <name evidence="2" type="ORF">HMPREF9237_01437</name>
</gene>
<keyword evidence="1" id="KW-0812">Transmembrane</keyword>
<feature type="transmembrane region" description="Helical" evidence="1">
    <location>
        <begin position="158"/>
        <end position="186"/>
    </location>
</feature>
<evidence type="ECO:0000313" key="2">
    <source>
        <dbReference type="EMBL" id="EPD26162.1"/>
    </source>
</evidence>
<feature type="transmembrane region" description="Helical" evidence="1">
    <location>
        <begin position="28"/>
        <end position="49"/>
    </location>
</feature>
<dbReference type="OrthoDB" id="3265692at2"/>
<evidence type="ECO:0000256" key="1">
    <source>
        <dbReference type="SAM" id="Phobius"/>
    </source>
</evidence>
<proteinExistence type="predicted"/>
<name>S2W0U2_9ACTO</name>
<keyword evidence="1" id="KW-1133">Transmembrane helix</keyword>
<protein>
    <submittedName>
        <fullName evidence="2">Uncharacterized protein</fullName>
    </submittedName>
</protein>
<evidence type="ECO:0000313" key="3">
    <source>
        <dbReference type="Proteomes" id="UP000014393"/>
    </source>
</evidence>
<dbReference type="PATRIC" id="fig|883067.3.peg.1407"/>
<feature type="transmembrane region" description="Helical" evidence="1">
    <location>
        <begin position="198"/>
        <end position="224"/>
    </location>
</feature>
<dbReference type="RefSeq" id="WP_016443046.1">
    <property type="nucleotide sequence ID" value="NZ_KE150263.1"/>
</dbReference>
<reference evidence="2 3" key="1">
    <citation type="submission" date="2013-05" db="EMBL/GenBank/DDBJ databases">
        <title>The Genome Sequence of Actinobaculum schaalii FB123-CNA2.</title>
        <authorList>
            <consortium name="The Broad Institute Genomics Platform"/>
            <person name="Earl A."/>
            <person name="Ward D."/>
            <person name="Feldgarden M."/>
            <person name="Gevers D."/>
            <person name="Saerens B."/>
            <person name="Vaneechoutte M."/>
            <person name="Walker B."/>
            <person name="Young S."/>
            <person name="Zeng Q."/>
            <person name="Gargeya S."/>
            <person name="Fitzgerald M."/>
            <person name="Haas B."/>
            <person name="Abouelleil A."/>
            <person name="Allen A.W."/>
            <person name="Alvarado L."/>
            <person name="Arachchi H.M."/>
            <person name="Berlin A.M."/>
            <person name="Chapman S.B."/>
            <person name="Gainer-Dewar J."/>
            <person name="Goldberg J."/>
            <person name="Griggs A."/>
            <person name="Gujja S."/>
            <person name="Hansen M."/>
            <person name="Howarth C."/>
            <person name="Imamovic A."/>
            <person name="Ireland A."/>
            <person name="Larimer J."/>
            <person name="McCowan C."/>
            <person name="Murphy C."/>
            <person name="Pearson M."/>
            <person name="Poon T.W."/>
            <person name="Priest M."/>
            <person name="Roberts A."/>
            <person name="Saif S."/>
            <person name="Shea T."/>
            <person name="Sisk P."/>
            <person name="Sykes S."/>
            <person name="Wortman J."/>
            <person name="Nusbaum C."/>
            <person name="Birren B."/>
        </authorList>
    </citation>
    <scope>NUCLEOTIDE SEQUENCE [LARGE SCALE GENOMIC DNA]</scope>
    <source>
        <strain evidence="2 3">FB123-CNA-2</strain>
    </source>
</reference>
<keyword evidence="1" id="KW-0472">Membrane</keyword>
<dbReference type="EMBL" id="AGWM01000012">
    <property type="protein sequence ID" value="EPD26162.1"/>
    <property type="molecule type" value="Genomic_DNA"/>
</dbReference>
<feature type="transmembrane region" description="Helical" evidence="1">
    <location>
        <begin position="117"/>
        <end position="138"/>
    </location>
</feature>
<accession>S2W0U2</accession>
<feature type="transmembrane region" description="Helical" evidence="1">
    <location>
        <begin position="69"/>
        <end position="96"/>
    </location>
</feature>
<keyword evidence="3" id="KW-1185">Reference proteome</keyword>
<sequence>MIKLYHRINSAIELTARRVIGYRGLFSYFYRSFWLLTGCALVFMSALALATNNLPHMAIEGIDHGFLNWIVLAWVCLGVGMVLVAMLSTIAMRAHLQAGTTRRQFFNALARAAARMSAEYLAVTAVLLFITLTFIRSANGSRLLDGATLVNGNAMESGSVWFTLIPMWPGLLAFFFTTVLLTTFFLRWSLSTVARAAAVLIAFFAGLSLIGYLIGVTGLGEFIARLWLPHWERFGTWAARTGTDFAHWVGRVSDSIGFTDFLTANRAFMAMIGFILIFGTCAVIAWALARRSTGRLHLLRL</sequence>
<dbReference type="Proteomes" id="UP000014393">
    <property type="component" value="Unassembled WGS sequence"/>
</dbReference>
<organism evidence="2 3">
    <name type="scientific">Actinotignum schaalii FB123-CNA-2</name>
    <dbReference type="NCBI Taxonomy" id="883067"/>
    <lineage>
        <taxon>Bacteria</taxon>
        <taxon>Bacillati</taxon>
        <taxon>Actinomycetota</taxon>
        <taxon>Actinomycetes</taxon>
        <taxon>Actinomycetales</taxon>
        <taxon>Actinomycetaceae</taxon>
        <taxon>Actinotignum</taxon>
    </lineage>
</organism>